<dbReference type="SUPFAM" id="SSF53474">
    <property type="entry name" value="alpha/beta-Hydrolases"/>
    <property type="match status" value="1"/>
</dbReference>
<dbReference type="PIRSF" id="PIRSF029171">
    <property type="entry name" value="Esterase_LipA"/>
    <property type="match status" value="1"/>
</dbReference>
<name>A0ABS4QES1_9NOCA</name>
<evidence type="ECO:0008006" key="3">
    <source>
        <dbReference type="Google" id="ProtNLM"/>
    </source>
</evidence>
<dbReference type="Gene3D" id="1.10.260.130">
    <property type="match status" value="1"/>
</dbReference>
<dbReference type="InterPro" id="IPR029058">
    <property type="entry name" value="AB_hydrolase_fold"/>
</dbReference>
<evidence type="ECO:0000313" key="2">
    <source>
        <dbReference type="Proteomes" id="UP001519325"/>
    </source>
</evidence>
<dbReference type="Gene3D" id="3.40.50.1820">
    <property type="entry name" value="alpha/beta hydrolase"/>
    <property type="match status" value="1"/>
</dbReference>
<accession>A0ABS4QES1</accession>
<proteinExistence type="predicted"/>
<gene>
    <name evidence="1" type="ORF">BJ987_002536</name>
</gene>
<sequence length="435" mass="45249">MAAGQAVPTTRQERATTPPQTFSVQWLRRAAVRALTVVAATALSAGLAGAPPATAAIYPLPDPDAFYWAPPDLANFQPGDVIRSRPVPTPGFPGATGWQLLFRSNDSHDNPIAAVTTLMIPAGGAGSSDTGSSGGRPLLSYQPFVNSLGLQCAPSHSLFNGQMQEAAALNIPLSRGWAVNVPDHLGPTSAYGAAQLGGKITLDSIRAVRRFEPARLADSQVGLTGYSGGGMTTGFAAAMAPDYAPELPIVGVAQGGVPVNIGKLALDVGQTPHALFGLGFAAAIGLEREYSNEVDMASKLNDAGNELRGQMANACSAEIISMGANRSFYDVFMPSATQVALSDADPALIRILHENSLETYPGVPRAPVFEWHGDADQVSPQLVRELAGRYCHAGTPVLLEMIPGADHGIAGIQGLPNAFVYMSDRFAGLPAPSNC</sequence>
<dbReference type="Proteomes" id="UP001519325">
    <property type="component" value="Unassembled WGS sequence"/>
</dbReference>
<comment type="caution">
    <text evidence="1">The sequence shown here is derived from an EMBL/GenBank/DDBJ whole genome shotgun (WGS) entry which is preliminary data.</text>
</comment>
<dbReference type="EMBL" id="JAGGMR010000001">
    <property type="protein sequence ID" value="MBP2189635.1"/>
    <property type="molecule type" value="Genomic_DNA"/>
</dbReference>
<organism evidence="1 2">
    <name type="scientific">Nocardia goodfellowii</name>
    <dbReference type="NCBI Taxonomy" id="882446"/>
    <lineage>
        <taxon>Bacteria</taxon>
        <taxon>Bacillati</taxon>
        <taxon>Actinomycetota</taxon>
        <taxon>Actinomycetes</taxon>
        <taxon>Mycobacteriales</taxon>
        <taxon>Nocardiaceae</taxon>
        <taxon>Nocardia</taxon>
    </lineage>
</organism>
<dbReference type="PANTHER" id="PTHR34853:SF1">
    <property type="entry name" value="LIPASE 5"/>
    <property type="match status" value="1"/>
</dbReference>
<protein>
    <recommendedName>
        <fullName evidence="3">Lipase</fullName>
    </recommendedName>
</protein>
<evidence type="ECO:0000313" key="1">
    <source>
        <dbReference type="EMBL" id="MBP2189635.1"/>
    </source>
</evidence>
<dbReference type="Pfam" id="PF03583">
    <property type="entry name" value="LIP"/>
    <property type="match status" value="1"/>
</dbReference>
<keyword evidence="2" id="KW-1185">Reference proteome</keyword>
<reference evidence="1 2" key="1">
    <citation type="submission" date="2021-03" db="EMBL/GenBank/DDBJ databases">
        <title>Sequencing the genomes of 1000 actinobacteria strains.</title>
        <authorList>
            <person name="Klenk H.-P."/>
        </authorList>
    </citation>
    <scope>NUCLEOTIDE SEQUENCE [LARGE SCALE GENOMIC DNA]</scope>
    <source>
        <strain evidence="1 2">DSM 45516</strain>
    </source>
</reference>
<dbReference type="PANTHER" id="PTHR34853">
    <property type="match status" value="1"/>
</dbReference>
<dbReference type="InterPro" id="IPR005152">
    <property type="entry name" value="Lipase_secreted"/>
</dbReference>